<dbReference type="SMART" id="SM01043">
    <property type="entry name" value="BTAD"/>
    <property type="match status" value="1"/>
</dbReference>
<dbReference type="InterPro" id="IPR036388">
    <property type="entry name" value="WH-like_DNA-bd_sf"/>
</dbReference>
<evidence type="ECO:0000313" key="6">
    <source>
        <dbReference type="Proteomes" id="UP000034883"/>
    </source>
</evidence>
<dbReference type="Gene3D" id="3.40.50.300">
    <property type="entry name" value="P-loop containing nucleotide triphosphate hydrolases"/>
    <property type="match status" value="1"/>
</dbReference>
<dbReference type="SMART" id="SM00028">
    <property type="entry name" value="TPR"/>
    <property type="match status" value="5"/>
</dbReference>
<dbReference type="STRING" id="927083.DB32_006472"/>
<dbReference type="PANTHER" id="PTHR47691:SF3">
    <property type="entry name" value="HTH-TYPE TRANSCRIPTIONAL REGULATOR RV0890C-RELATED"/>
    <property type="match status" value="1"/>
</dbReference>
<evidence type="ECO:0000256" key="1">
    <source>
        <dbReference type="ARBA" id="ARBA00005820"/>
    </source>
</evidence>
<dbReference type="InterPro" id="IPR005158">
    <property type="entry name" value="BTAD"/>
</dbReference>
<evidence type="ECO:0000259" key="3">
    <source>
        <dbReference type="SMART" id="SM00862"/>
    </source>
</evidence>
<dbReference type="GO" id="GO:0000160">
    <property type="term" value="P:phosphorelay signal transduction system"/>
    <property type="evidence" value="ECO:0007669"/>
    <property type="project" value="InterPro"/>
</dbReference>
<keyword evidence="2" id="KW-0238">DNA-binding</keyword>
<dbReference type="PRINTS" id="PR00364">
    <property type="entry name" value="DISEASERSIST"/>
</dbReference>
<organism evidence="5 6">
    <name type="scientific">Sandaracinus amylolyticus</name>
    <dbReference type="NCBI Taxonomy" id="927083"/>
    <lineage>
        <taxon>Bacteria</taxon>
        <taxon>Pseudomonadati</taxon>
        <taxon>Myxococcota</taxon>
        <taxon>Polyangia</taxon>
        <taxon>Polyangiales</taxon>
        <taxon>Sandaracinaceae</taxon>
        <taxon>Sandaracinus</taxon>
    </lineage>
</organism>
<feature type="domain" description="OmpR/PhoB-type" evidence="3">
    <location>
        <begin position="713"/>
        <end position="783"/>
    </location>
</feature>
<comment type="similarity">
    <text evidence="1">Belongs to the AfsR/DnrI/RedD regulatory family.</text>
</comment>
<keyword evidence="6" id="KW-1185">Reference proteome</keyword>
<accession>A0A0F6W7E3</accession>
<dbReference type="AlphaFoldDB" id="A0A0F6W7E3"/>
<dbReference type="GO" id="GO:0003677">
    <property type="term" value="F:DNA binding"/>
    <property type="evidence" value="ECO:0007669"/>
    <property type="project" value="UniProtKB-KW"/>
</dbReference>
<dbReference type="Pfam" id="PF13401">
    <property type="entry name" value="AAA_22"/>
    <property type="match status" value="1"/>
</dbReference>
<gene>
    <name evidence="5" type="ORF">DB32_006472</name>
</gene>
<dbReference type="Pfam" id="PF25872">
    <property type="entry name" value="HTH_77"/>
    <property type="match status" value="1"/>
</dbReference>
<evidence type="ECO:0000313" key="5">
    <source>
        <dbReference type="EMBL" id="AKF09323.1"/>
    </source>
</evidence>
<reference evidence="5 6" key="1">
    <citation type="submission" date="2015-03" db="EMBL/GenBank/DDBJ databases">
        <title>Genome assembly of Sandaracinus amylolyticus DSM 53668.</title>
        <authorList>
            <person name="Sharma G."/>
            <person name="Subramanian S."/>
        </authorList>
    </citation>
    <scope>NUCLEOTIDE SEQUENCE [LARGE SCALE GENOMIC DNA]</scope>
    <source>
        <strain evidence="5 6">DSM 53668</strain>
    </source>
</reference>
<evidence type="ECO:0000256" key="2">
    <source>
        <dbReference type="ARBA" id="ARBA00023125"/>
    </source>
</evidence>
<proteinExistence type="inferred from homology"/>
<dbReference type="SMART" id="SM00862">
    <property type="entry name" value="Trans_reg_C"/>
    <property type="match status" value="1"/>
</dbReference>
<dbReference type="RefSeq" id="WP_053236380.1">
    <property type="nucleotide sequence ID" value="NZ_CP011125.1"/>
</dbReference>
<dbReference type="SUPFAM" id="SSF48452">
    <property type="entry name" value="TPR-like"/>
    <property type="match status" value="2"/>
</dbReference>
<dbReference type="KEGG" id="samy:DB32_006472"/>
<protein>
    <submittedName>
        <fullName evidence="5">Signal transduction response regulator / Disease resistance domain-containing protein</fullName>
    </submittedName>
</protein>
<evidence type="ECO:0000259" key="4">
    <source>
        <dbReference type="SMART" id="SM01043"/>
    </source>
</evidence>
<name>A0A0F6W7E3_9BACT</name>
<dbReference type="InterPro" id="IPR058852">
    <property type="entry name" value="HTH_77"/>
</dbReference>
<sequence>MTQPFAPSLPVQLSGFVGRAPEVAEVRRLLAETRLVTLTGAGGSGKTRLAIEAAAQLAREDARTIAWAELAGLSDPALIAQGVAEQLGVRDAQSGSATRALVERWRDRPMLLVLDNCEHVVDAAAQLVDTLLRGCEQLSVLATSREPLGIAGERAWMVPSLAPADATRLFVERARDVVPAFAIGPGNAETITEICRRLDGLPLAIELAAARVKLLAPDQILARLDDSFRLLTSRARNAIPRHKTLRATIDWSYALLSAEEQQLLDRLSVFRGGFTLDAAEAVCAEADDAPALLDVLGQLIDRSLVAMREEHGAARYVLLETVRQYAAERLDARGETAALARRHAEHFAQRVAAAEPHLVTRARPVWLEGLQRELDNVRQALAWSRDADPALCLSLAGRLCWFWFSTGLWSEGRRCSEAALALPDAAAPTRERASALFAAGVIASLQSDAERARAWLSEAVAIADARGDARLLAYARNYLGLVLVSEGDAEGEAPIRDALEWFRANDDLYGLRLAWLLLGTLYTTQGALDRALDAMEHGVAAARRFGLPRELGIALQMLGSSLLRRGDLERAAALFRESLAALRHDPQHLFLARGLEMLGAVACERGAYDEALAMLGAGEAIRERIGASMLPPDRAHLAPRIETLRVAVLPAHFATRWAEGKQLTVDAALDRALAQAPAVSVHAPVEPRARAPQLVVRALGPLEIECGATRLDGDARTSAKAKELLVHLLCHPAGRTRDQIGLVFWPDSSPAQIKNSFHVVLHRLRKVIGRADVVVLEGERYRIHPDLDAWFDATRFEAEAAAALRAPRSSARLDAALALYRGDFLEGEEMGDWSLELHTRLRRMHHDVLSAAADLRIEGDDVAGAAQLLERLVRADALREDAHRRLMRCHARAGERDRALQQYERLVAVLADQLGASPERESMALRDRIRRAEPV</sequence>
<dbReference type="Pfam" id="PF03704">
    <property type="entry name" value="BTAD"/>
    <property type="match status" value="1"/>
</dbReference>
<dbReference type="InterPro" id="IPR019734">
    <property type="entry name" value="TPR_rpt"/>
</dbReference>
<dbReference type="GO" id="GO:0016887">
    <property type="term" value="F:ATP hydrolysis activity"/>
    <property type="evidence" value="ECO:0007669"/>
    <property type="project" value="InterPro"/>
</dbReference>
<dbReference type="InterPro" id="IPR049945">
    <property type="entry name" value="AAA_22"/>
</dbReference>
<feature type="domain" description="Bacterial transcriptional activator" evidence="4">
    <location>
        <begin position="791"/>
        <end position="930"/>
    </location>
</feature>
<dbReference type="InterPro" id="IPR001867">
    <property type="entry name" value="OmpR/PhoB-type_DNA-bd"/>
</dbReference>
<dbReference type="Gene3D" id="1.25.40.10">
    <property type="entry name" value="Tetratricopeptide repeat domain"/>
    <property type="match status" value="2"/>
</dbReference>
<dbReference type="InterPro" id="IPR011990">
    <property type="entry name" value="TPR-like_helical_dom_sf"/>
</dbReference>
<dbReference type="EMBL" id="CP011125">
    <property type="protein sequence ID" value="AKF09323.1"/>
    <property type="molecule type" value="Genomic_DNA"/>
</dbReference>
<dbReference type="Gene3D" id="1.10.10.10">
    <property type="entry name" value="Winged helix-like DNA-binding domain superfamily/Winged helix DNA-binding domain"/>
    <property type="match status" value="1"/>
</dbReference>
<dbReference type="SUPFAM" id="SSF52540">
    <property type="entry name" value="P-loop containing nucleoside triphosphate hydrolases"/>
    <property type="match status" value="1"/>
</dbReference>
<dbReference type="GO" id="GO:0006355">
    <property type="term" value="P:regulation of DNA-templated transcription"/>
    <property type="evidence" value="ECO:0007669"/>
    <property type="project" value="InterPro"/>
</dbReference>
<dbReference type="PANTHER" id="PTHR47691">
    <property type="entry name" value="REGULATOR-RELATED"/>
    <property type="match status" value="1"/>
</dbReference>
<dbReference type="OrthoDB" id="9812579at2"/>
<dbReference type="InterPro" id="IPR027417">
    <property type="entry name" value="P-loop_NTPase"/>
</dbReference>
<dbReference type="Proteomes" id="UP000034883">
    <property type="component" value="Chromosome"/>
</dbReference>